<organism evidence="2 3">
    <name type="scientific">Rhizophagus irregularis (strain DAOM 181602 / DAOM 197198 / MUCL 43194)</name>
    <name type="common">Arbuscular mycorrhizal fungus</name>
    <name type="synonym">Glomus intraradices</name>
    <dbReference type="NCBI Taxonomy" id="747089"/>
    <lineage>
        <taxon>Eukaryota</taxon>
        <taxon>Fungi</taxon>
        <taxon>Fungi incertae sedis</taxon>
        <taxon>Mucoromycota</taxon>
        <taxon>Glomeromycotina</taxon>
        <taxon>Glomeromycetes</taxon>
        <taxon>Glomerales</taxon>
        <taxon>Glomeraceae</taxon>
        <taxon>Rhizophagus</taxon>
    </lineage>
</organism>
<feature type="region of interest" description="Disordered" evidence="1">
    <location>
        <begin position="269"/>
        <end position="350"/>
    </location>
</feature>
<protein>
    <recommendedName>
        <fullName evidence="4">RRM domain-containing protein</fullName>
    </recommendedName>
</protein>
<accession>A0A2P4PB47</accession>
<gene>
    <name evidence="2" type="ORF">GLOIN_2v1785090</name>
</gene>
<name>A0A2P4PB47_RHIID</name>
<evidence type="ECO:0000256" key="1">
    <source>
        <dbReference type="SAM" id="MobiDB-lite"/>
    </source>
</evidence>
<dbReference type="Gene3D" id="3.60.10.10">
    <property type="entry name" value="Endonuclease/exonuclease/phosphatase"/>
    <property type="match status" value="1"/>
</dbReference>
<comment type="caution">
    <text evidence="2">The sequence shown here is derived from an EMBL/GenBank/DDBJ whole genome shotgun (WGS) entry which is preliminary data.</text>
</comment>
<reference evidence="2 3" key="2">
    <citation type="journal article" date="2018" name="New Phytol.">
        <title>High intraspecific genome diversity in the model arbuscular mycorrhizal symbiont Rhizophagus irregularis.</title>
        <authorList>
            <person name="Chen E.C.H."/>
            <person name="Morin E."/>
            <person name="Beaudet D."/>
            <person name="Noel J."/>
            <person name="Yildirir G."/>
            <person name="Ndikumana S."/>
            <person name="Charron P."/>
            <person name="St-Onge C."/>
            <person name="Giorgi J."/>
            <person name="Kruger M."/>
            <person name="Marton T."/>
            <person name="Ropars J."/>
            <person name="Grigoriev I.V."/>
            <person name="Hainaut M."/>
            <person name="Henrissat B."/>
            <person name="Roux C."/>
            <person name="Martin F."/>
            <person name="Corradi N."/>
        </authorList>
    </citation>
    <scope>NUCLEOTIDE SEQUENCE [LARGE SCALE GENOMIC DNA]</scope>
    <source>
        <strain evidence="2 3">DAOM 197198</strain>
    </source>
</reference>
<feature type="compositionally biased region" description="Polar residues" evidence="1">
    <location>
        <begin position="21"/>
        <end position="37"/>
    </location>
</feature>
<feature type="compositionally biased region" description="Low complexity" evidence="1">
    <location>
        <begin position="288"/>
        <end position="298"/>
    </location>
</feature>
<feature type="region of interest" description="Disordered" evidence="1">
    <location>
        <begin position="1"/>
        <end position="37"/>
    </location>
</feature>
<dbReference type="EMBL" id="AUPC02000294">
    <property type="protein sequence ID" value="POG62613.1"/>
    <property type="molecule type" value="Genomic_DNA"/>
</dbReference>
<dbReference type="SUPFAM" id="SSF56219">
    <property type="entry name" value="DNase I-like"/>
    <property type="match status" value="1"/>
</dbReference>
<dbReference type="Proteomes" id="UP000018888">
    <property type="component" value="Unassembled WGS sequence"/>
</dbReference>
<evidence type="ECO:0008006" key="4">
    <source>
        <dbReference type="Google" id="ProtNLM"/>
    </source>
</evidence>
<evidence type="ECO:0000313" key="3">
    <source>
        <dbReference type="Proteomes" id="UP000018888"/>
    </source>
</evidence>
<dbReference type="InterPro" id="IPR036691">
    <property type="entry name" value="Endo/exonu/phosph_ase_sf"/>
</dbReference>
<dbReference type="AlphaFoldDB" id="A0A2P4PB47"/>
<reference evidence="2 3" key="1">
    <citation type="journal article" date="2013" name="Proc. Natl. Acad. Sci. U.S.A.">
        <title>Genome of an arbuscular mycorrhizal fungus provides insight into the oldest plant symbiosis.</title>
        <authorList>
            <person name="Tisserant E."/>
            <person name="Malbreil M."/>
            <person name="Kuo A."/>
            <person name="Kohler A."/>
            <person name="Symeonidi A."/>
            <person name="Balestrini R."/>
            <person name="Charron P."/>
            <person name="Duensing N."/>
            <person name="Frei Dit Frey N."/>
            <person name="Gianinazzi-Pearson V."/>
            <person name="Gilbert L.B."/>
            <person name="Handa Y."/>
            <person name="Herr J.R."/>
            <person name="Hijri M."/>
            <person name="Koul R."/>
            <person name="Kawaguchi M."/>
            <person name="Krajinski F."/>
            <person name="Lammers P.J."/>
            <person name="Masclaux F.G."/>
            <person name="Murat C."/>
            <person name="Morin E."/>
            <person name="Ndikumana S."/>
            <person name="Pagni M."/>
            <person name="Petitpierre D."/>
            <person name="Requena N."/>
            <person name="Rosikiewicz P."/>
            <person name="Riley R."/>
            <person name="Saito K."/>
            <person name="San Clemente H."/>
            <person name="Shapiro H."/>
            <person name="van Tuinen D."/>
            <person name="Becard G."/>
            <person name="Bonfante P."/>
            <person name="Paszkowski U."/>
            <person name="Shachar-Hill Y.Y."/>
            <person name="Tuskan G.A."/>
            <person name="Young P.W."/>
            <person name="Sanders I.R."/>
            <person name="Henrissat B."/>
            <person name="Rensing S.A."/>
            <person name="Grigoriev I.V."/>
            <person name="Corradi N."/>
            <person name="Roux C."/>
            <person name="Martin F."/>
        </authorList>
    </citation>
    <scope>NUCLEOTIDE SEQUENCE [LARGE SCALE GENOMIC DNA]</scope>
    <source>
        <strain evidence="2 3">DAOM 197198</strain>
    </source>
</reference>
<evidence type="ECO:0000313" key="2">
    <source>
        <dbReference type="EMBL" id="POG62613.1"/>
    </source>
</evidence>
<feature type="compositionally biased region" description="Polar residues" evidence="1">
    <location>
        <begin position="299"/>
        <end position="336"/>
    </location>
</feature>
<keyword evidence="3" id="KW-1185">Reference proteome</keyword>
<sequence>MTTPSAPSVINPDISSLPHPDTSSPSGDWLLSPNNTAGAPNKCSRTVSDDAMNVDITSPVTPVSNLISSVPSGLPINKVQVITSPDNTTTPVETALVQSTSSYYHAAAYLCDMPDAFKSKFTTNRAICDKVDRAFSKLSSYNSRARCEGSGDKKRILVSFFAQADLTSSTSATYSKAQRDARRQYVAVLAGIPKNIKEADLTDIANQVSAKAINIPLSYTFYKLKPYVYINFFSQETLDSALKLTVSFKNQGLTWHLPDQLDKLYSRFKTGPQRGRNPNQFFRHSSSRSRSCSCPSCSAHNTGNRSNNSRQSGQGHLSNTPFSTGPSSSRTQQSQPIGRPLVTPPTQTYPSITPEEIAALRLDGLSPFPVTTALPDNNTTTSFPLLNSWQDLLSADSSDHINFHNNSYFPFHISSSVHSSDLSSSNILRLGSLNVQTNLCSPAHRYICNPYLTFYNFHSWFIHSSTANRHSSVGIILHSSLAMYVIKKKFFNDRLIGLTLQLSGKCNVVLIGGYIPPVSNSNRSIIADCHSTLISWIHSARLLNHNVLLGGDFNAVYEHFLTQISANHPFELSIQNASRTTF</sequence>
<proteinExistence type="predicted"/>